<evidence type="ECO:0000313" key="2">
    <source>
        <dbReference type="EMBL" id="SFU61461.1"/>
    </source>
</evidence>
<dbReference type="SUPFAM" id="SSF55729">
    <property type="entry name" value="Acyl-CoA N-acyltransferases (Nat)"/>
    <property type="match status" value="1"/>
</dbReference>
<gene>
    <name evidence="2" type="ORF">SAMN05216417_11051</name>
</gene>
<dbReference type="Gene3D" id="3.40.630.30">
    <property type="match status" value="1"/>
</dbReference>
<dbReference type="InterPro" id="IPR016181">
    <property type="entry name" value="Acyl_CoA_acyltransferase"/>
</dbReference>
<protein>
    <recommendedName>
        <fullName evidence="1">N-acyl amino acid synthase FeeM catalytic core domain-containing protein</fullName>
    </recommendedName>
</protein>
<name>A0A1I7HLE7_9PROT</name>
<reference evidence="2 3" key="1">
    <citation type="submission" date="2016-10" db="EMBL/GenBank/DDBJ databases">
        <authorList>
            <person name="de Groot N.N."/>
        </authorList>
    </citation>
    <scope>NUCLEOTIDE SEQUENCE [LARGE SCALE GENOMIC DNA]</scope>
    <source>
        <strain evidence="2 3">Nl14</strain>
    </source>
</reference>
<proteinExistence type="predicted"/>
<dbReference type="Pfam" id="PF21926">
    <property type="entry name" value="FeeM"/>
    <property type="match status" value="1"/>
</dbReference>
<evidence type="ECO:0000313" key="3">
    <source>
        <dbReference type="Proteomes" id="UP000182649"/>
    </source>
</evidence>
<dbReference type="RefSeq" id="WP_074975015.1">
    <property type="nucleotide sequence ID" value="NZ_FPBZ01000010.1"/>
</dbReference>
<dbReference type="EMBL" id="FPBZ01000010">
    <property type="protein sequence ID" value="SFU61461.1"/>
    <property type="molecule type" value="Genomic_DNA"/>
</dbReference>
<dbReference type="InterPro" id="IPR054597">
    <property type="entry name" value="FeeM_cat"/>
</dbReference>
<sequence length="221" mass="25183">MKVEYLPFTIGRVRTPEELAQCTRLRKDRYGRHLPQFALKLAFPEPEDSRNSSFVFLATSKADGSPVATSRLQTNIQAPLPLEHAILLPEYLRASRVAEATRFVVSGGTQARTVRTAVLKQLYLACVSLQVDWIVIGARPPLEKLYLGLMFQDAFPGASLVPLPYADNIPHRILALRIPELERRWRMANHPLYDFFFHTFHPDLEQFEIPGCNAQRQIMQG</sequence>
<feature type="domain" description="N-acyl amino acid synthase FeeM catalytic core" evidence="1">
    <location>
        <begin position="21"/>
        <end position="151"/>
    </location>
</feature>
<accession>A0A1I7HLE7</accession>
<evidence type="ECO:0000259" key="1">
    <source>
        <dbReference type="Pfam" id="PF21926"/>
    </source>
</evidence>
<organism evidence="2 3">
    <name type="scientific">Nitrosospira multiformis</name>
    <dbReference type="NCBI Taxonomy" id="1231"/>
    <lineage>
        <taxon>Bacteria</taxon>
        <taxon>Pseudomonadati</taxon>
        <taxon>Pseudomonadota</taxon>
        <taxon>Betaproteobacteria</taxon>
        <taxon>Nitrosomonadales</taxon>
        <taxon>Nitrosomonadaceae</taxon>
        <taxon>Nitrosospira</taxon>
    </lineage>
</organism>
<dbReference type="AlphaFoldDB" id="A0A1I7HLE7"/>
<dbReference type="Proteomes" id="UP000182649">
    <property type="component" value="Unassembled WGS sequence"/>
</dbReference>